<reference evidence="2 3" key="1">
    <citation type="submission" date="2014-04" db="EMBL/GenBank/DDBJ databases">
        <authorList>
            <consortium name="DOE Joint Genome Institute"/>
            <person name="Kuo A."/>
            <person name="Kohler A."/>
            <person name="Nagy L.G."/>
            <person name="Floudas D."/>
            <person name="Copeland A."/>
            <person name="Barry K.W."/>
            <person name="Cichocki N."/>
            <person name="Veneault-Fourrey C."/>
            <person name="LaButti K."/>
            <person name="Lindquist E.A."/>
            <person name="Lipzen A."/>
            <person name="Lundell T."/>
            <person name="Morin E."/>
            <person name="Murat C."/>
            <person name="Sun H."/>
            <person name="Tunlid A."/>
            <person name="Henrissat B."/>
            <person name="Grigoriev I.V."/>
            <person name="Hibbett D.S."/>
            <person name="Martin F."/>
            <person name="Nordberg H.P."/>
            <person name="Cantor M.N."/>
            <person name="Hua S.X."/>
        </authorList>
    </citation>
    <scope>NUCLEOTIDE SEQUENCE [LARGE SCALE GENOMIC DNA]</scope>
    <source>
        <strain evidence="2 3">Foug A</strain>
    </source>
</reference>
<feature type="region of interest" description="Disordered" evidence="1">
    <location>
        <begin position="82"/>
        <end position="107"/>
    </location>
</feature>
<protein>
    <submittedName>
        <fullName evidence="2">Uncharacterized protein</fullName>
    </submittedName>
</protein>
<sequence length="107" mass="12121">MLLLRRNHSQHAYGIVRTTNQIPKVEREKVSPNTQFMAIRDETVPNGAVFSFSILPNYLLRINTFTVLPNCIRQLPSYIHPSPNDAIHHSSRPYSPLAVSKASLPTQ</sequence>
<dbReference type="HOGENOM" id="CLU_2211490_0_0_1"/>
<evidence type="ECO:0000313" key="3">
    <source>
        <dbReference type="Proteomes" id="UP000053989"/>
    </source>
</evidence>
<dbReference type="Proteomes" id="UP000053989">
    <property type="component" value="Unassembled WGS sequence"/>
</dbReference>
<name>A0A0C3E1T1_9AGAM</name>
<keyword evidence="3" id="KW-1185">Reference proteome</keyword>
<evidence type="ECO:0000313" key="2">
    <source>
        <dbReference type="EMBL" id="KIM66740.1"/>
    </source>
</evidence>
<proteinExistence type="predicted"/>
<evidence type="ECO:0000256" key="1">
    <source>
        <dbReference type="SAM" id="MobiDB-lite"/>
    </source>
</evidence>
<dbReference type="InParanoid" id="A0A0C3E1T1"/>
<gene>
    <name evidence="2" type="ORF">SCLCIDRAFT_1210790</name>
</gene>
<accession>A0A0C3E1T1</accession>
<dbReference type="EMBL" id="KN822015">
    <property type="protein sequence ID" value="KIM66740.1"/>
    <property type="molecule type" value="Genomic_DNA"/>
</dbReference>
<dbReference type="AlphaFoldDB" id="A0A0C3E1T1"/>
<reference evidence="3" key="2">
    <citation type="submission" date="2015-01" db="EMBL/GenBank/DDBJ databases">
        <title>Evolutionary Origins and Diversification of the Mycorrhizal Mutualists.</title>
        <authorList>
            <consortium name="DOE Joint Genome Institute"/>
            <consortium name="Mycorrhizal Genomics Consortium"/>
            <person name="Kohler A."/>
            <person name="Kuo A."/>
            <person name="Nagy L.G."/>
            <person name="Floudas D."/>
            <person name="Copeland A."/>
            <person name="Barry K.W."/>
            <person name="Cichocki N."/>
            <person name="Veneault-Fourrey C."/>
            <person name="LaButti K."/>
            <person name="Lindquist E.A."/>
            <person name="Lipzen A."/>
            <person name="Lundell T."/>
            <person name="Morin E."/>
            <person name="Murat C."/>
            <person name="Riley R."/>
            <person name="Ohm R."/>
            <person name="Sun H."/>
            <person name="Tunlid A."/>
            <person name="Henrissat B."/>
            <person name="Grigoriev I.V."/>
            <person name="Hibbett D.S."/>
            <person name="Martin F."/>
        </authorList>
    </citation>
    <scope>NUCLEOTIDE SEQUENCE [LARGE SCALE GENOMIC DNA]</scope>
    <source>
        <strain evidence="3">Foug A</strain>
    </source>
</reference>
<organism evidence="2 3">
    <name type="scientific">Scleroderma citrinum Foug A</name>
    <dbReference type="NCBI Taxonomy" id="1036808"/>
    <lineage>
        <taxon>Eukaryota</taxon>
        <taxon>Fungi</taxon>
        <taxon>Dikarya</taxon>
        <taxon>Basidiomycota</taxon>
        <taxon>Agaricomycotina</taxon>
        <taxon>Agaricomycetes</taxon>
        <taxon>Agaricomycetidae</taxon>
        <taxon>Boletales</taxon>
        <taxon>Sclerodermatineae</taxon>
        <taxon>Sclerodermataceae</taxon>
        <taxon>Scleroderma</taxon>
    </lineage>
</organism>